<keyword evidence="2" id="KW-1185">Reference proteome</keyword>
<reference evidence="1 2" key="1">
    <citation type="submission" date="2016-01" db="EMBL/GenBank/DDBJ databases">
        <title>The new phylogeny of the genus Mycobacterium.</title>
        <authorList>
            <person name="Tarcisio F."/>
            <person name="Conor M."/>
            <person name="Antonella G."/>
            <person name="Elisabetta G."/>
            <person name="Giulia F.S."/>
            <person name="Sara T."/>
            <person name="Anna F."/>
            <person name="Clotilde B."/>
            <person name="Roberto B."/>
            <person name="Veronica D.S."/>
            <person name="Fabio R."/>
            <person name="Monica P."/>
            <person name="Olivier J."/>
            <person name="Enrico T."/>
            <person name="Nicola S."/>
        </authorList>
    </citation>
    <scope>NUCLEOTIDE SEQUENCE [LARGE SCALE GENOMIC DNA]</scope>
    <source>
        <strain evidence="1 2">CCUG 50187</strain>
    </source>
</reference>
<dbReference type="Proteomes" id="UP000193811">
    <property type="component" value="Unassembled WGS sequence"/>
</dbReference>
<comment type="caution">
    <text evidence="1">The sequence shown here is derived from an EMBL/GenBank/DDBJ whole genome shotgun (WGS) entry which is preliminary data.</text>
</comment>
<proteinExistence type="predicted"/>
<evidence type="ECO:0000313" key="2">
    <source>
        <dbReference type="Proteomes" id="UP000193811"/>
    </source>
</evidence>
<gene>
    <name evidence="1" type="ORF">AWB98_20745</name>
</gene>
<protein>
    <submittedName>
        <fullName evidence="1">Uncharacterized protein</fullName>
    </submittedName>
</protein>
<organism evidence="1 2">
    <name type="scientific">Mycolicibacterium conceptionense</name>
    <dbReference type="NCBI Taxonomy" id="451644"/>
    <lineage>
        <taxon>Bacteria</taxon>
        <taxon>Bacillati</taxon>
        <taxon>Actinomycetota</taxon>
        <taxon>Actinomycetes</taxon>
        <taxon>Mycobacteriales</taxon>
        <taxon>Mycobacteriaceae</taxon>
        <taxon>Mycolicibacterium</taxon>
    </lineage>
</organism>
<name>A0ABX3V4F0_9MYCO</name>
<sequence>MDPEIGSDLLDRHTGFAVARDADHVVAELLRVRPGHKNILPACPRRASQLRCHLFVQQTPEFSTP</sequence>
<accession>A0ABX3V4F0</accession>
<evidence type="ECO:0000313" key="1">
    <source>
        <dbReference type="EMBL" id="ORV24667.1"/>
    </source>
</evidence>
<dbReference type="EMBL" id="LQOP01000020">
    <property type="protein sequence ID" value="ORV24667.1"/>
    <property type="molecule type" value="Genomic_DNA"/>
</dbReference>